<dbReference type="EMBL" id="GGMR01012727">
    <property type="protein sequence ID" value="MBY25346.1"/>
    <property type="molecule type" value="Transcribed_RNA"/>
</dbReference>
<protein>
    <submittedName>
        <fullName evidence="1">Uncharacterized protein</fullName>
    </submittedName>
</protein>
<proteinExistence type="predicted"/>
<dbReference type="AlphaFoldDB" id="A0A2S2P8W2"/>
<gene>
    <name evidence="1" type="ORF">g.150814</name>
</gene>
<reference evidence="1" key="1">
    <citation type="submission" date="2018-04" db="EMBL/GenBank/DDBJ databases">
        <title>Transcriptome of Schizaphis graminum biotype I.</title>
        <authorList>
            <person name="Scully E.D."/>
            <person name="Geib S.M."/>
            <person name="Palmer N.A."/>
            <person name="Koch K."/>
            <person name="Bradshaw J."/>
            <person name="Heng-Moss T."/>
            <person name="Sarath G."/>
        </authorList>
    </citation>
    <scope>NUCLEOTIDE SEQUENCE</scope>
</reference>
<organism evidence="1">
    <name type="scientific">Schizaphis graminum</name>
    <name type="common">Green bug aphid</name>
    <dbReference type="NCBI Taxonomy" id="13262"/>
    <lineage>
        <taxon>Eukaryota</taxon>
        <taxon>Metazoa</taxon>
        <taxon>Ecdysozoa</taxon>
        <taxon>Arthropoda</taxon>
        <taxon>Hexapoda</taxon>
        <taxon>Insecta</taxon>
        <taxon>Pterygota</taxon>
        <taxon>Neoptera</taxon>
        <taxon>Paraneoptera</taxon>
        <taxon>Hemiptera</taxon>
        <taxon>Sternorrhyncha</taxon>
        <taxon>Aphidomorpha</taxon>
        <taxon>Aphidoidea</taxon>
        <taxon>Aphididae</taxon>
        <taxon>Aphidini</taxon>
        <taxon>Schizaphis</taxon>
    </lineage>
</organism>
<evidence type="ECO:0000313" key="1">
    <source>
        <dbReference type="EMBL" id="MBY25346.1"/>
    </source>
</evidence>
<name>A0A2S2P8W2_SCHGA</name>
<sequence>MNGENNNNIGLIDSDCDSLLDTYYYGCLSSDDDDVIQPIPTNNNVQETIINHQDLWCIDDSSSEHYNSDDDPEYIPQLEIFYLVDEALVNDDVPVADNYVAINDVNY</sequence>
<accession>A0A2S2P8W2</accession>